<evidence type="ECO:0008006" key="5">
    <source>
        <dbReference type="Google" id="ProtNLM"/>
    </source>
</evidence>
<dbReference type="EMBL" id="VCGU01000003">
    <property type="protein sequence ID" value="TRY78779.1"/>
    <property type="molecule type" value="Genomic_DNA"/>
</dbReference>
<dbReference type="GO" id="GO:0016620">
    <property type="term" value="F:oxidoreductase activity, acting on the aldehyde or oxo group of donors, NAD or NADP as acceptor"/>
    <property type="evidence" value="ECO:0007669"/>
    <property type="project" value="InterPro"/>
</dbReference>
<dbReference type="AlphaFoldDB" id="A0A553PM74"/>
<dbReference type="Gene3D" id="3.40.50.170">
    <property type="entry name" value="Formyl transferase, N-terminal domain"/>
    <property type="match status" value="1"/>
</dbReference>
<dbReference type="Pfam" id="PF00171">
    <property type="entry name" value="Aldedh"/>
    <property type="match status" value="1"/>
</dbReference>
<dbReference type="STRING" id="6832.A0A553PM74"/>
<dbReference type="Pfam" id="PF00551">
    <property type="entry name" value="Formyl_trans_N"/>
    <property type="match status" value="1"/>
</dbReference>
<dbReference type="InterPro" id="IPR015590">
    <property type="entry name" value="Aldehyde_DH_dom"/>
</dbReference>
<dbReference type="SUPFAM" id="SSF53720">
    <property type="entry name" value="ALDH-like"/>
    <property type="match status" value="1"/>
</dbReference>
<dbReference type="InterPro" id="IPR037022">
    <property type="entry name" value="Formyl_trans_C_sf"/>
</dbReference>
<proteinExistence type="predicted"/>
<dbReference type="InterPro" id="IPR002376">
    <property type="entry name" value="Formyl_transf_N"/>
</dbReference>
<sequence>MSKEQFKIAVLGQSQFAANVYTLLKREGYRIVGVFTIPDKGGVEEPIAIQASQDGVKVFKHKSWRRKGVILSEVLEQYKSVGANLNVMPLCPQFIPMEVIESPRHQSISYHPSLLPRHRGASASNDTKDSLLQRFLLPEGAKAMVEAVNLIANGTAPRAPQPEEGATFDAFLNKKGQKIKVFQSSLASEPCDKDSKSLVVEGSDELAIAHPDGLFLKCGDGQFVKVELIQMEGGCFSSTKDYFGVVTGINDHAYLNLIKHDESLTKLYISGANEKDDIEINCDHFVNALGNSIVILSMGNNNLALMKLVEILQGLSNPGMITFLSSLSKAQEKQVVEHAFVTQVTYCNNPKKNVLQITLIFQDADVTKIIDKAVSIICGNLQPMVFIVDSGVYVSFLTALKEAFKQVKLGDPSDPQTQCGPLSTEVELNQLSEQILSLQENHATLVLGGKKDEQSNGFFFKPSIIICKLKHAHVFKGLGKGPVAGISKWKGQDVEQILDHFDPTSIVTIFTNNVSHALKIAENLKNDSCAVNDLNFRREHHSIPSDLISRYGKLKRVMLNYS</sequence>
<dbReference type="Gene3D" id="3.10.25.10">
    <property type="entry name" value="Formyl transferase, C-terminal domain"/>
    <property type="match status" value="1"/>
</dbReference>
<dbReference type="Proteomes" id="UP000318571">
    <property type="component" value="Chromosome 11"/>
</dbReference>
<feature type="domain" description="Aldehyde dehydrogenase" evidence="1">
    <location>
        <begin position="358"/>
        <end position="541"/>
    </location>
</feature>
<organism evidence="3 4">
    <name type="scientific">Tigriopus californicus</name>
    <name type="common">Marine copepod</name>
    <dbReference type="NCBI Taxonomy" id="6832"/>
    <lineage>
        <taxon>Eukaryota</taxon>
        <taxon>Metazoa</taxon>
        <taxon>Ecdysozoa</taxon>
        <taxon>Arthropoda</taxon>
        <taxon>Crustacea</taxon>
        <taxon>Multicrustacea</taxon>
        <taxon>Hexanauplia</taxon>
        <taxon>Copepoda</taxon>
        <taxon>Harpacticoida</taxon>
        <taxon>Harpacticidae</taxon>
        <taxon>Tigriopus</taxon>
    </lineage>
</organism>
<comment type="caution">
    <text evidence="3">The sequence shown here is derived from an EMBL/GenBank/DDBJ whole genome shotgun (WGS) entry which is preliminary data.</text>
</comment>
<name>A0A553PM74_TIGCA</name>
<dbReference type="InterPro" id="IPR036477">
    <property type="entry name" value="Formyl_transf_N_sf"/>
</dbReference>
<dbReference type="PANTHER" id="PTHR11699">
    <property type="entry name" value="ALDEHYDE DEHYDROGENASE-RELATED"/>
    <property type="match status" value="1"/>
</dbReference>
<feature type="domain" description="Formyl transferase N-terminal" evidence="2">
    <location>
        <begin position="7"/>
        <end position="125"/>
    </location>
</feature>
<protein>
    <recommendedName>
        <fullName evidence="5">Formyl transferase N-terminal domain-containing protein</fullName>
    </recommendedName>
</protein>
<evidence type="ECO:0000259" key="1">
    <source>
        <dbReference type="Pfam" id="PF00171"/>
    </source>
</evidence>
<dbReference type="InterPro" id="IPR016163">
    <property type="entry name" value="Ald_DH_C"/>
</dbReference>
<evidence type="ECO:0000313" key="3">
    <source>
        <dbReference type="EMBL" id="TRY78779.1"/>
    </source>
</evidence>
<accession>A0A553PM74</accession>
<dbReference type="Gene3D" id="3.40.309.10">
    <property type="entry name" value="Aldehyde Dehydrogenase, Chain A, domain 2"/>
    <property type="match status" value="1"/>
</dbReference>
<keyword evidence="4" id="KW-1185">Reference proteome</keyword>
<reference evidence="3 4" key="1">
    <citation type="journal article" date="2018" name="Nat. Ecol. Evol.">
        <title>Genomic signatures of mitonuclear coevolution across populations of Tigriopus californicus.</title>
        <authorList>
            <person name="Barreto F.S."/>
            <person name="Watson E.T."/>
            <person name="Lima T.G."/>
            <person name="Willett C.S."/>
            <person name="Edmands S."/>
            <person name="Li W."/>
            <person name="Burton R.S."/>
        </authorList>
    </citation>
    <scope>NUCLEOTIDE SEQUENCE [LARGE SCALE GENOMIC DNA]</scope>
    <source>
        <strain evidence="3 4">San Diego</strain>
    </source>
</reference>
<evidence type="ECO:0000313" key="4">
    <source>
        <dbReference type="Proteomes" id="UP000318571"/>
    </source>
</evidence>
<dbReference type="SUPFAM" id="SSF53328">
    <property type="entry name" value="Formyltransferase"/>
    <property type="match status" value="1"/>
</dbReference>
<dbReference type="InterPro" id="IPR016161">
    <property type="entry name" value="Ald_DH/histidinol_DH"/>
</dbReference>
<gene>
    <name evidence="3" type="ORF">TCAL_01748</name>
</gene>
<evidence type="ECO:0000259" key="2">
    <source>
        <dbReference type="Pfam" id="PF00551"/>
    </source>
</evidence>